<feature type="region of interest" description="Disordered" evidence="2">
    <location>
        <begin position="251"/>
        <end position="273"/>
    </location>
</feature>
<comment type="caution">
    <text evidence="3">The sequence shown here is derived from an EMBL/GenBank/DDBJ whole genome shotgun (WGS) entry which is preliminary data.</text>
</comment>
<feature type="compositionally biased region" description="Acidic residues" evidence="2">
    <location>
        <begin position="558"/>
        <end position="568"/>
    </location>
</feature>
<evidence type="ECO:0000256" key="2">
    <source>
        <dbReference type="SAM" id="MobiDB-lite"/>
    </source>
</evidence>
<feature type="compositionally biased region" description="Polar residues" evidence="2">
    <location>
        <begin position="133"/>
        <end position="149"/>
    </location>
</feature>
<feature type="compositionally biased region" description="Polar residues" evidence="2">
    <location>
        <begin position="158"/>
        <end position="167"/>
    </location>
</feature>
<feature type="coiled-coil region" evidence="1">
    <location>
        <begin position="38"/>
        <end position="126"/>
    </location>
</feature>
<reference evidence="3 4" key="1">
    <citation type="journal article" date="2018" name="J. Allergy Clin. Immunol.">
        <title>High-quality assembly of Dermatophagoides pteronyssinus genome and transcriptome reveals a wide range of novel allergens.</title>
        <authorList>
            <person name="Liu X.Y."/>
            <person name="Yang K.Y."/>
            <person name="Wang M.Q."/>
            <person name="Kwok J.S."/>
            <person name="Zeng X."/>
            <person name="Yang Z."/>
            <person name="Xiao X.J."/>
            <person name="Lau C.P."/>
            <person name="Li Y."/>
            <person name="Huang Z.M."/>
            <person name="Ba J.G."/>
            <person name="Yim A.K."/>
            <person name="Ouyang C.Y."/>
            <person name="Ngai S.M."/>
            <person name="Chan T.F."/>
            <person name="Leung E.L."/>
            <person name="Liu L."/>
            <person name="Liu Z.G."/>
            <person name="Tsui S.K."/>
        </authorList>
    </citation>
    <scope>NUCLEOTIDE SEQUENCE [LARGE SCALE GENOMIC DNA]</scope>
    <source>
        <strain evidence="3">Derp</strain>
    </source>
</reference>
<reference evidence="3 4" key="2">
    <citation type="journal article" date="2022" name="Mol. Biol. Evol.">
        <title>Comparative Genomics Reveals Insights into the Divergent Evolution of Astigmatic Mites and Household Pest Adaptations.</title>
        <authorList>
            <person name="Xiong Q."/>
            <person name="Wan A.T."/>
            <person name="Liu X."/>
            <person name="Fung C.S."/>
            <person name="Xiao X."/>
            <person name="Malainual N."/>
            <person name="Hou J."/>
            <person name="Wang L."/>
            <person name="Wang M."/>
            <person name="Yang K.Y."/>
            <person name="Cui Y."/>
            <person name="Leung E.L."/>
            <person name="Nong W."/>
            <person name="Shin S.K."/>
            <person name="Au S.W."/>
            <person name="Jeong K.Y."/>
            <person name="Chew F.T."/>
            <person name="Hui J.H."/>
            <person name="Leung T.F."/>
            <person name="Tungtrongchitr A."/>
            <person name="Zhong N."/>
            <person name="Liu Z."/>
            <person name="Tsui S.K."/>
        </authorList>
    </citation>
    <scope>NUCLEOTIDE SEQUENCE [LARGE SCALE GENOMIC DNA]</scope>
    <source>
        <strain evidence="3">Derp</strain>
    </source>
</reference>
<dbReference type="EMBL" id="NJHN03000031">
    <property type="protein sequence ID" value="KAH9423829.1"/>
    <property type="molecule type" value="Genomic_DNA"/>
</dbReference>
<evidence type="ECO:0000256" key="1">
    <source>
        <dbReference type="SAM" id="Coils"/>
    </source>
</evidence>
<evidence type="ECO:0000313" key="3">
    <source>
        <dbReference type="EMBL" id="KAH9423829.1"/>
    </source>
</evidence>
<gene>
    <name evidence="3" type="ORF">DERP_005411</name>
</gene>
<feature type="region of interest" description="Disordered" evidence="2">
    <location>
        <begin position="532"/>
        <end position="568"/>
    </location>
</feature>
<keyword evidence="4" id="KW-1185">Reference proteome</keyword>
<evidence type="ECO:0000313" key="4">
    <source>
        <dbReference type="Proteomes" id="UP000887458"/>
    </source>
</evidence>
<feature type="coiled-coil region" evidence="1">
    <location>
        <begin position="347"/>
        <end position="416"/>
    </location>
</feature>
<keyword evidence="1" id="KW-0175">Coiled coil</keyword>
<protein>
    <submittedName>
        <fullName evidence="3">Uncharacterized protein</fullName>
    </submittedName>
</protein>
<proteinExistence type="predicted"/>
<feature type="compositionally biased region" description="Acidic residues" evidence="2">
    <location>
        <begin position="201"/>
        <end position="212"/>
    </location>
</feature>
<feature type="compositionally biased region" description="Low complexity" evidence="2">
    <location>
        <begin position="290"/>
        <end position="301"/>
    </location>
</feature>
<feature type="compositionally biased region" description="Polar residues" evidence="2">
    <location>
        <begin position="302"/>
        <end position="314"/>
    </location>
</feature>
<feature type="compositionally biased region" description="Basic and acidic residues" evidence="2">
    <location>
        <begin position="189"/>
        <end position="200"/>
    </location>
</feature>
<dbReference type="Proteomes" id="UP000887458">
    <property type="component" value="Unassembled WGS sequence"/>
</dbReference>
<feature type="coiled-coil region" evidence="1">
    <location>
        <begin position="454"/>
        <end position="509"/>
    </location>
</feature>
<sequence length="568" mass="66935">MLRHKSTPCLLQMAKHSTTTTTTMINHNHHHQMYYGNDNELKNRYDNLQEQHQQLKREINDAREQIKRLNTRMSRLLMEKKRILKNFKPELEITMEEKMFELEQQLRQQQQQNERLRERLKLMYHSTIDDHQQQQQHRPKSSINHQSSMMAKKLPLRNTKSAYSNVRSRIDSGLVDHQQNGQSSRRSRSQNDRSVTFKEPTEEEEVEEEEQSSMEKDLTLKNAIILIQDAKEEIIRLESIIEQQQNSIDSLRQNNPSVSSSMINENGSSKNIDTDESMLSMMIMTATRTTTTATRTTTTATNDKSSPTTMNLNVDNVDDDQTAIDSLCFQRISLECQQIFEKLYSIMKLERQKSQEYRLKLQQQEKKIMVNLKMIESARSNEQTSAIMLMEKDKIIENLRKENQILQDSLKQCMNQLISIQNNDAGNIADNQQQQQQMSIAIREQIQQIWYHKRNDYEKQINELNEKIGELNDNLYRQQQKNESLRIGYENLQQLNENDQLKIVHLEQKVCRLSEILFHDFDHKIIIDPLSPSTSNHLNNHHDDTSFKNGSNNIPDAHDDDEFVYDSK</sequence>
<feature type="compositionally biased region" description="Polar residues" evidence="2">
    <location>
        <begin position="251"/>
        <end position="271"/>
    </location>
</feature>
<name>A0ABQ8JMI1_DERPT</name>
<organism evidence="3 4">
    <name type="scientific">Dermatophagoides pteronyssinus</name>
    <name type="common">European house dust mite</name>
    <dbReference type="NCBI Taxonomy" id="6956"/>
    <lineage>
        <taxon>Eukaryota</taxon>
        <taxon>Metazoa</taxon>
        <taxon>Ecdysozoa</taxon>
        <taxon>Arthropoda</taxon>
        <taxon>Chelicerata</taxon>
        <taxon>Arachnida</taxon>
        <taxon>Acari</taxon>
        <taxon>Acariformes</taxon>
        <taxon>Sarcoptiformes</taxon>
        <taxon>Astigmata</taxon>
        <taxon>Psoroptidia</taxon>
        <taxon>Analgoidea</taxon>
        <taxon>Pyroglyphidae</taxon>
        <taxon>Dermatophagoidinae</taxon>
        <taxon>Dermatophagoides</taxon>
    </lineage>
</organism>
<accession>A0ABQ8JMI1</accession>
<feature type="region of interest" description="Disordered" evidence="2">
    <location>
        <begin position="128"/>
        <end position="215"/>
    </location>
</feature>
<feature type="region of interest" description="Disordered" evidence="2">
    <location>
        <begin position="290"/>
        <end position="314"/>
    </location>
</feature>